<gene>
    <name evidence="2" type="ORF">LCGC14_1350860</name>
    <name evidence="1" type="ORF">LCGC14_2551350</name>
</gene>
<dbReference type="EMBL" id="LAZR01041881">
    <property type="protein sequence ID" value="KKL10884.1"/>
    <property type="molecule type" value="Genomic_DNA"/>
</dbReference>
<reference evidence="2" key="1">
    <citation type="journal article" date="2015" name="Nature">
        <title>Complex archaea that bridge the gap between prokaryotes and eukaryotes.</title>
        <authorList>
            <person name="Spang A."/>
            <person name="Saw J.H."/>
            <person name="Jorgensen S.L."/>
            <person name="Zaremba-Niedzwiedzka K."/>
            <person name="Martijn J."/>
            <person name="Lind A.E."/>
            <person name="van Eijk R."/>
            <person name="Schleper C."/>
            <person name="Guy L."/>
            <person name="Ettema T.J."/>
        </authorList>
    </citation>
    <scope>NUCLEOTIDE SEQUENCE</scope>
</reference>
<sequence length="27" mass="3122">KIDEFGIKGAILKPFNLSDFDVIHKYL</sequence>
<comment type="caution">
    <text evidence="2">The sequence shown here is derived from an EMBL/GenBank/DDBJ whole genome shotgun (WGS) entry which is preliminary data.</text>
</comment>
<evidence type="ECO:0000313" key="1">
    <source>
        <dbReference type="EMBL" id="KKL10884.1"/>
    </source>
</evidence>
<evidence type="ECO:0000313" key="2">
    <source>
        <dbReference type="EMBL" id="KKM79337.1"/>
    </source>
</evidence>
<name>A0A0F9ND90_9ZZZZ</name>
<organism evidence="2">
    <name type="scientific">marine sediment metagenome</name>
    <dbReference type="NCBI Taxonomy" id="412755"/>
    <lineage>
        <taxon>unclassified sequences</taxon>
        <taxon>metagenomes</taxon>
        <taxon>ecological metagenomes</taxon>
    </lineage>
</organism>
<accession>A0A0F9ND90</accession>
<protein>
    <submittedName>
        <fullName evidence="2">Uncharacterized protein</fullName>
    </submittedName>
</protein>
<dbReference type="EMBL" id="LAZR01008348">
    <property type="protein sequence ID" value="KKM79337.1"/>
    <property type="molecule type" value="Genomic_DNA"/>
</dbReference>
<proteinExistence type="predicted"/>
<feature type="non-terminal residue" evidence="2">
    <location>
        <position position="1"/>
    </location>
</feature>
<dbReference type="AlphaFoldDB" id="A0A0F9ND90"/>